<feature type="chain" id="PRO_5012737629" description="DUF732 domain-containing protein" evidence="2">
    <location>
        <begin position="26"/>
        <end position="138"/>
    </location>
</feature>
<proteinExistence type="predicted"/>
<evidence type="ECO:0008006" key="5">
    <source>
        <dbReference type="Google" id="ProtNLM"/>
    </source>
</evidence>
<evidence type="ECO:0000256" key="1">
    <source>
        <dbReference type="SAM" id="MobiDB-lite"/>
    </source>
</evidence>
<gene>
    <name evidence="3" type="ORF">SAMN05216252_106196</name>
</gene>
<keyword evidence="4" id="KW-1185">Reference proteome</keyword>
<keyword evidence="2" id="KW-0732">Signal</keyword>
<feature type="signal peptide" evidence="2">
    <location>
        <begin position="1"/>
        <end position="25"/>
    </location>
</feature>
<feature type="region of interest" description="Disordered" evidence="1">
    <location>
        <begin position="27"/>
        <end position="59"/>
    </location>
</feature>
<organism evidence="3 4">
    <name type="scientific">Actinacidiphila glaucinigra</name>
    <dbReference type="NCBI Taxonomy" id="235986"/>
    <lineage>
        <taxon>Bacteria</taxon>
        <taxon>Bacillati</taxon>
        <taxon>Actinomycetota</taxon>
        <taxon>Actinomycetes</taxon>
        <taxon>Kitasatosporales</taxon>
        <taxon>Streptomycetaceae</taxon>
        <taxon>Actinacidiphila</taxon>
    </lineage>
</organism>
<reference evidence="3 4" key="1">
    <citation type="submission" date="2017-06" db="EMBL/GenBank/DDBJ databases">
        <authorList>
            <person name="Kim H.J."/>
            <person name="Triplett B.A."/>
        </authorList>
    </citation>
    <scope>NUCLEOTIDE SEQUENCE [LARGE SCALE GENOMIC DNA]</scope>
    <source>
        <strain evidence="3 4">CGMCC 4.1858</strain>
    </source>
</reference>
<sequence>MAGMRTRLSTAVLLAAVLLAVPACSSGTDDAGGGPEGGATPSAGAPGSKVPDISEGIPEEPTGVERAALLAALKAVDPALAADADKAVANARQQCATINGGGNAVAAAQSRFGSAGHQLTEEQAKAVNEVLERTLCTS</sequence>
<name>A0A239EYQ4_9ACTN</name>
<accession>A0A239EYQ4</accession>
<evidence type="ECO:0000313" key="4">
    <source>
        <dbReference type="Proteomes" id="UP000198280"/>
    </source>
</evidence>
<protein>
    <recommendedName>
        <fullName evidence="5">DUF732 domain-containing protein</fullName>
    </recommendedName>
</protein>
<dbReference type="Proteomes" id="UP000198280">
    <property type="component" value="Unassembled WGS sequence"/>
</dbReference>
<evidence type="ECO:0000313" key="3">
    <source>
        <dbReference type="EMBL" id="SNS49163.1"/>
    </source>
</evidence>
<feature type="compositionally biased region" description="Low complexity" evidence="1">
    <location>
        <begin position="38"/>
        <end position="48"/>
    </location>
</feature>
<dbReference type="AlphaFoldDB" id="A0A239EYQ4"/>
<dbReference type="EMBL" id="FZOF01000006">
    <property type="protein sequence ID" value="SNS49163.1"/>
    <property type="molecule type" value="Genomic_DNA"/>
</dbReference>
<evidence type="ECO:0000256" key="2">
    <source>
        <dbReference type="SAM" id="SignalP"/>
    </source>
</evidence>